<dbReference type="SUPFAM" id="SSF46689">
    <property type="entry name" value="Homeodomain-like"/>
    <property type="match status" value="1"/>
</dbReference>
<gene>
    <name evidence="3" type="primary">acrR</name>
    <name evidence="3" type="ORF">SCFA_1140018</name>
</gene>
<dbReference type="GO" id="GO:0003677">
    <property type="term" value="F:DNA binding"/>
    <property type="evidence" value="ECO:0007669"/>
    <property type="project" value="UniProtKB-KW"/>
</dbReference>
<evidence type="ECO:0000256" key="1">
    <source>
        <dbReference type="ARBA" id="ARBA00023125"/>
    </source>
</evidence>
<proteinExistence type="predicted"/>
<evidence type="ECO:0000313" key="3">
    <source>
        <dbReference type="EMBL" id="VFU11761.1"/>
    </source>
</evidence>
<name>A0A485LUL8_9ZZZZ</name>
<dbReference type="InterPro" id="IPR001647">
    <property type="entry name" value="HTH_TetR"/>
</dbReference>
<dbReference type="InterPro" id="IPR050624">
    <property type="entry name" value="HTH-type_Tx_Regulator"/>
</dbReference>
<dbReference type="Gene3D" id="1.10.357.10">
    <property type="entry name" value="Tetracycline Repressor, domain 2"/>
    <property type="match status" value="1"/>
</dbReference>
<dbReference type="PRINTS" id="PR00455">
    <property type="entry name" value="HTHTETR"/>
</dbReference>
<dbReference type="PROSITE" id="PS50977">
    <property type="entry name" value="HTH_TETR_2"/>
    <property type="match status" value="1"/>
</dbReference>
<organism evidence="3">
    <name type="scientific">anaerobic digester metagenome</name>
    <dbReference type="NCBI Taxonomy" id="1263854"/>
    <lineage>
        <taxon>unclassified sequences</taxon>
        <taxon>metagenomes</taxon>
        <taxon>ecological metagenomes</taxon>
    </lineage>
</organism>
<dbReference type="AlphaFoldDB" id="A0A485LUL8"/>
<dbReference type="SUPFAM" id="SSF48498">
    <property type="entry name" value="Tetracyclin repressor-like, C-terminal domain"/>
    <property type="match status" value="1"/>
</dbReference>
<dbReference type="EMBL" id="CAADRM010000018">
    <property type="protein sequence ID" value="VFU11761.1"/>
    <property type="molecule type" value="Genomic_DNA"/>
</dbReference>
<dbReference type="Pfam" id="PF00440">
    <property type="entry name" value="TetR_N"/>
    <property type="match status" value="1"/>
</dbReference>
<reference evidence="3" key="1">
    <citation type="submission" date="2019-03" db="EMBL/GenBank/DDBJ databases">
        <authorList>
            <person name="Hao L."/>
        </authorList>
    </citation>
    <scope>NUCLEOTIDE SEQUENCE</scope>
</reference>
<keyword evidence="1" id="KW-0238">DNA-binding</keyword>
<dbReference type="PANTHER" id="PTHR43479:SF11">
    <property type="entry name" value="ACREF_ENVCD OPERON REPRESSOR-RELATED"/>
    <property type="match status" value="1"/>
</dbReference>
<dbReference type="PANTHER" id="PTHR43479">
    <property type="entry name" value="ACREF/ENVCD OPERON REPRESSOR-RELATED"/>
    <property type="match status" value="1"/>
</dbReference>
<dbReference type="InterPro" id="IPR009057">
    <property type="entry name" value="Homeodomain-like_sf"/>
</dbReference>
<protein>
    <submittedName>
        <fullName evidence="3">HTH-type transcriptional regulator AcrR</fullName>
    </submittedName>
</protein>
<feature type="domain" description="HTH tetR-type" evidence="2">
    <location>
        <begin position="10"/>
        <end position="70"/>
    </location>
</feature>
<sequence length="220" mass="25204">MARGSEKRKEETREKIISAACELFSKYGYHNTQVMDIVKAVGMSAGTFYNHFLDKKDLYRQLTLQSLESLRINVKKMREPVDIWNPSARSQTLQEMFDAIFDYIDANPQQFIMLLRGGFGVDEELDGNVWNYFLGFAEDAGEDIQRWMNEGVIEGIDPMFFGHACVGMCIQAIHSYLIDKRNTREEVIGNLIKMILAMFEAYLTEEGRRALEAGDIQATS</sequence>
<evidence type="ECO:0000259" key="2">
    <source>
        <dbReference type="PROSITE" id="PS50977"/>
    </source>
</evidence>
<dbReference type="InterPro" id="IPR036271">
    <property type="entry name" value="Tet_transcr_reg_TetR-rel_C_sf"/>
</dbReference>
<accession>A0A485LUL8</accession>